<dbReference type="Pfam" id="PF11258">
    <property type="entry name" value="DUF3048"/>
    <property type="match status" value="1"/>
</dbReference>
<dbReference type="AlphaFoldDB" id="A0A101FXA2"/>
<proteinExistence type="predicted"/>
<sequence>MKKDTILFMLIAMLLAACSPAAAVDGESTNVPTVINLPTDTVEPTVVPTSDYPVEGIGPSEYPENVNPLTGLEVEDPQTLNERVAAVKVENLPREHRPQYGLNAADLVYEYYTEFGSTRFIALFHGQAPEQVGPVRSARFFDIQVVQSYKATFLFGGAYSAVYSRMWNSDISPRLVVEGNSSYPALYRQSVDGDNLLFANLTKLPEALTKLGIDNQAQDISGMFFSKTLDVNGYPATEVTVHFSNAVYNRWVYDSTSGKYQRYVDQNNAATVADENYDLLVDKTTDEAISADNVVTLFVPYSFYVKNATEEVVDVNMVGSGDALIARDGQIFPVYWKRETSSSTLTLVDGDGNAFPFKPGNT</sequence>
<gene>
    <name evidence="4" type="ORF">XD73_1004</name>
</gene>
<dbReference type="InterPro" id="IPR035328">
    <property type="entry name" value="DUF3048_C"/>
</dbReference>
<feature type="chain" id="PRO_5007096302" description="DUF3048 domain-containing protein" evidence="1">
    <location>
        <begin position="24"/>
        <end position="362"/>
    </location>
</feature>
<accession>A0A101FXA2</accession>
<evidence type="ECO:0000313" key="5">
    <source>
        <dbReference type="Proteomes" id="UP000064249"/>
    </source>
</evidence>
<dbReference type="SUPFAM" id="SSF159774">
    <property type="entry name" value="YerB-like"/>
    <property type="match status" value="1"/>
</dbReference>
<dbReference type="InterPro" id="IPR021416">
    <property type="entry name" value="DUF3048_N"/>
</dbReference>
<feature type="non-terminal residue" evidence="4">
    <location>
        <position position="362"/>
    </location>
</feature>
<feature type="domain" description="DUF3048" evidence="3">
    <location>
        <begin position="239"/>
        <end position="362"/>
    </location>
</feature>
<reference evidence="4 5" key="1">
    <citation type="journal article" date="2015" name="MBio">
        <title>Genome-Resolved Metagenomic Analysis Reveals Roles for Candidate Phyla and Other Microbial Community Members in Biogeochemical Transformations in Oil Reservoirs.</title>
        <authorList>
            <person name="Hu P."/>
            <person name="Tom L."/>
            <person name="Singh A."/>
            <person name="Thomas B.C."/>
            <person name="Baker B.J."/>
            <person name="Piceno Y.M."/>
            <person name="Andersen G.L."/>
            <person name="Banfield J.F."/>
        </authorList>
    </citation>
    <scope>NUCLEOTIDE SEQUENCE [LARGE SCALE GENOMIC DNA]</scope>
    <source>
        <strain evidence="4">46_16</strain>
    </source>
</reference>
<dbReference type="Proteomes" id="UP000064249">
    <property type="component" value="Unassembled WGS sequence"/>
</dbReference>
<feature type="domain" description="DUF3048" evidence="2">
    <location>
        <begin position="69"/>
        <end position="212"/>
    </location>
</feature>
<keyword evidence="1" id="KW-0732">Signal</keyword>
<evidence type="ECO:0000256" key="1">
    <source>
        <dbReference type="SAM" id="SignalP"/>
    </source>
</evidence>
<comment type="caution">
    <text evidence="4">The sequence shown here is derived from an EMBL/GenBank/DDBJ whole genome shotgun (WGS) entry which is preliminary data.</text>
</comment>
<feature type="signal peptide" evidence="1">
    <location>
        <begin position="1"/>
        <end position="23"/>
    </location>
</feature>
<organism evidence="4 5">
    <name type="scientific">Anaerolinea thermophila</name>
    <dbReference type="NCBI Taxonomy" id="167964"/>
    <lineage>
        <taxon>Bacteria</taxon>
        <taxon>Bacillati</taxon>
        <taxon>Chloroflexota</taxon>
        <taxon>Anaerolineae</taxon>
        <taxon>Anaerolineales</taxon>
        <taxon>Anaerolineaceae</taxon>
        <taxon>Anaerolinea</taxon>
    </lineage>
</organism>
<evidence type="ECO:0000313" key="4">
    <source>
        <dbReference type="EMBL" id="KUK46117.1"/>
    </source>
</evidence>
<dbReference type="InterPro" id="IPR023158">
    <property type="entry name" value="YerB-like_sf"/>
</dbReference>
<dbReference type="Pfam" id="PF17479">
    <property type="entry name" value="DUF3048_C"/>
    <property type="match status" value="1"/>
</dbReference>
<dbReference type="EMBL" id="LGFU01000069">
    <property type="protein sequence ID" value="KUK46117.1"/>
    <property type="molecule type" value="Genomic_DNA"/>
</dbReference>
<dbReference type="PROSITE" id="PS51257">
    <property type="entry name" value="PROKAR_LIPOPROTEIN"/>
    <property type="match status" value="1"/>
</dbReference>
<evidence type="ECO:0000259" key="2">
    <source>
        <dbReference type="Pfam" id="PF11258"/>
    </source>
</evidence>
<name>A0A101FXA2_9CHLR</name>
<protein>
    <recommendedName>
        <fullName evidence="6">DUF3048 domain-containing protein</fullName>
    </recommendedName>
</protein>
<dbReference type="Gene3D" id="3.50.90.10">
    <property type="entry name" value="YerB-like"/>
    <property type="match status" value="1"/>
</dbReference>
<evidence type="ECO:0008006" key="6">
    <source>
        <dbReference type="Google" id="ProtNLM"/>
    </source>
</evidence>
<evidence type="ECO:0000259" key="3">
    <source>
        <dbReference type="Pfam" id="PF17479"/>
    </source>
</evidence>